<sequence>MCKLLITHFSGCPHIDHIPGEQHEMPIYCAKIEFVEGGISTEHEMCWMCRYTAASGEQVQEEEKGVREGAVNGTREEEEREQKGEGERE</sequence>
<gene>
    <name evidence="2" type="ORF">GJ744_012465</name>
</gene>
<dbReference type="OrthoDB" id="10383288at2759"/>
<protein>
    <submittedName>
        <fullName evidence="2">Uncharacterized protein</fullName>
    </submittedName>
</protein>
<name>A0A8H7E2M0_9EURO</name>
<evidence type="ECO:0000313" key="2">
    <source>
        <dbReference type="EMBL" id="KAF7505843.1"/>
    </source>
</evidence>
<reference evidence="2" key="1">
    <citation type="submission" date="2020-02" db="EMBL/GenBank/DDBJ databases">
        <authorList>
            <person name="Palmer J.M."/>
        </authorList>
    </citation>
    <scope>NUCLEOTIDE SEQUENCE</scope>
    <source>
        <strain evidence="2">EPUS1.4</strain>
        <tissue evidence="2">Thallus</tissue>
    </source>
</reference>
<feature type="compositionally biased region" description="Basic and acidic residues" evidence="1">
    <location>
        <begin position="74"/>
        <end position="89"/>
    </location>
</feature>
<accession>A0A8H7E2M0</accession>
<proteinExistence type="predicted"/>
<organism evidence="2 3">
    <name type="scientific">Endocarpon pusillum</name>
    <dbReference type="NCBI Taxonomy" id="364733"/>
    <lineage>
        <taxon>Eukaryota</taxon>
        <taxon>Fungi</taxon>
        <taxon>Dikarya</taxon>
        <taxon>Ascomycota</taxon>
        <taxon>Pezizomycotina</taxon>
        <taxon>Eurotiomycetes</taxon>
        <taxon>Chaetothyriomycetidae</taxon>
        <taxon>Verrucariales</taxon>
        <taxon>Verrucariaceae</taxon>
        <taxon>Endocarpon</taxon>
    </lineage>
</organism>
<feature type="region of interest" description="Disordered" evidence="1">
    <location>
        <begin position="55"/>
        <end position="89"/>
    </location>
</feature>
<dbReference type="AlphaFoldDB" id="A0A8H7E2M0"/>
<keyword evidence="3" id="KW-1185">Reference proteome</keyword>
<dbReference type="Proteomes" id="UP000606974">
    <property type="component" value="Unassembled WGS sequence"/>
</dbReference>
<comment type="caution">
    <text evidence="2">The sequence shown here is derived from an EMBL/GenBank/DDBJ whole genome shotgun (WGS) entry which is preliminary data.</text>
</comment>
<dbReference type="EMBL" id="JAACFV010000099">
    <property type="protein sequence ID" value="KAF7505843.1"/>
    <property type="molecule type" value="Genomic_DNA"/>
</dbReference>
<evidence type="ECO:0000256" key="1">
    <source>
        <dbReference type="SAM" id="MobiDB-lite"/>
    </source>
</evidence>
<evidence type="ECO:0000313" key="3">
    <source>
        <dbReference type="Proteomes" id="UP000606974"/>
    </source>
</evidence>